<keyword evidence="3" id="KW-1185">Reference proteome</keyword>
<proteinExistence type="predicted"/>
<protein>
    <submittedName>
        <fullName evidence="2">Uncharacterized protein</fullName>
    </submittedName>
</protein>
<dbReference type="EMBL" id="CP028907">
    <property type="protein sequence ID" value="AWB09146.1"/>
    <property type="molecule type" value="Genomic_DNA"/>
</dbReference>
<feature type="chain" id="PRO_5015358152" evidence="1">
    <location>
        <begin position="20"/>
        <end position="1618"/>
    </location>
</feature>
<dbReference type="Proteomes" id="UP000077405">
    <property type="component" value="Plasmid pYZ6"/>
</dbReference>
<name>A0A2R4VXF4_9PROT</name>
<evidence type="ECO:0000313" key="2">
    <source>
        <dbReference type="EMBL" id="AWB09146.1"/>
    </source>
</evidence>
<gene>
    <name evidence="2" type="ORF">A6A40_29755</name>
</gene>
<accession>A0A2R4VXF4</accession>
<feature type="signal peptide" evidence="1">
    <location>
        <begin position="1"/>
        <end position="19"/>
    </location>
</feature>
<geneLocation type="plasmid" evidence="2 3">
    <name>pYZ6</name>
</geneLocation>
<dbReference type="SUPFAM" id="SSF53067">
    <property type="entry name" value="Actin-like ATPase domain"/>
    <property type="match status" value="2"/>
</dbReference>
<dbReference type="Gene3D" id="3.30.420.40">
    <property type="match status" value="2"/>
</dbReference>
<dbReference type="InterPro" id="IPR043129">
    <property type="entry name" value="ATPase_NBD"/>
</dbReference>
<dbReference type="Gene3D" id="3.90.640.10">
    <property type="entry name" value="Actin, Chain A, domain 4"/>
    <property type="match status" value="1"/>
</dbReference>
<evidence type="ECO:0000256" key="1">
    <source>
        <dbReference type="SAM" id="SignalP"/>
    </source>
</evidence>
<keyword evidence="1" id="KW-0732">Signal</keyword>
<evidence type="ECO:0000313" key="3">
    <source>
        <dbReference type="Proteomes" id="UP000077405"/>
    </source>
</evidence>
<organism evidence="2 3">
    <name type="scientific">Azospirillum humicireducens</name>
    <dbReference type="NCBI Taxonomy" id="1226968"/>
    <lineage>
        <taxon>Bacteria</taxon>
        <taxon>Pseudomonadati</taxon>
        <taxon>Pseudomonadota</taxon>
        <taxon>Alphaproteobacteria</taxon>
        <taxon>Rhodospirillales</taxon>
        <taxon>Azospirillaceae</taxon>
        <taxon>Azospirillum</taxon>
    </lineage>
</organism>
<dbReference type="KEGG" id="ahu:A6A40_29755"/>
<reference evidence="2 3" key="1">
    <citation type="submission" date="2018-04" db="EMBL/GenBank/DDBJ databases">
        <title>Complete genome sequence of the nitrogen-fixing bacterium Azospirillum humicireducens type strain SgZ-5.</title>
        <authorList>
            <person name="Yu Z."/>
        </authorList>
    </citation>
    <scope>NUCLEOTIDE SEQUENCE [LARGE SCALE GENOMIC DNA]</scope>
    <source>
        <strain evidence="2 3">SgZ-5</strain>
        <plasmid evidence="2 3">pYZ6</plasmid>
    </source>
</reference>
<keyword evidence="2" id="KW-0614">Plasmid</keyword>
<sequence>MLAAAVVTGWIAALGPVAAQVEAPLPYGTHFIMLIDDSGDMAKYRNRIVADAPSILFGDKRPHGGAEARRFPVFDPTRDVLSVAVYGITETNVRDARCNRDGDPPNPNSFLPEDLFVWIDVREPKTAAMLSQKLAARIGEAVRGPRPDCRLRHDGSPISTASILALTTGKDRVPADSRFSRVVLVNVTNLVSNTNPSAEIAQFARKQGTQNHEQALNLARLVQTNFYLNSPPDWIVTPDERGGLTAGFSDVSDRFHVVFTEAKAVESDPAGLIDVPLRLVLDRVATSPNDVVVVTDDGRTPELVVRGGSRFKAERVSVNGKQISSCRDGCRRQLLDLIDIGEADFKGGSPPSKPPASVRLAAEFRYDTPVYRNLMFPVDERRIEIATKPVLTVQRETVLPWFALPILDGMWEEWFREITLDNRNLAALWREGDGRLTQEDAVKRILQERARIRDQGLAYGGPAGVLFLLFSGSGAWSLYARRRFRPRLTWQSAGTVSIGFDAPGEAPILLGTVEVWNVAPRRPGGHAEEPHRDAAVRAAGWELPGGLVLDGAGGPVIGFAAADATGRLEPEIRQTISHGMVIALFIDPRTILDLEVPAVTGPVDVPVTGMVQLSWSRMQSDRVGTGGLSLEIALTLRLVPESPREPQVGFEPPAMTPEFRGHREGEPPQACLLGSFHFVSNARRRFALPFQDRFTLRVERPEGPLPDDTATLDNSDVTVAAAAAETRRAMLWCDGTHVSNPPASDETYRFMLSGRCAPGSAAGPHLARLRRDSTRCDATLVIVDGAQRIEIAWDRPSDQPFWRRQIGDGGYTPLVPLPGDVLELSGRDVRFDDRRNVVILFDLEIGNSGIDGNGTVDAAIDSRLSGEAVIVSGLGIRSSERPVLQFVNGQPALAAPKVREGQPAERRAIVLDTKPIRSIEGGVLDMGLVSASVTVALEIVDDLGRKTERTLSIVVPLRLELQPSPNWLCIDFGTSAISVAHGRGDQVNVLQLQHIRQGSGDASPSNPCLADFDRANVERNSRSLLPSFILCDADRRRDPVPDRQLRPGFPRFGPASLKPGDPSFISLPAPMESLRSSPGRVIYSLKSWVGLAVPRVPLKDKVSFLRDGHETMERDLPLDELVQSGFAALAEAYILPDEVRPGQIVITHPNTFTALHQGRLHRNAFAALAKRFDIPRRDRIRLLSESDAVAYHYCLQRRSRGDRPTGREHILVYDLGAGTLDLSVIAIDWADDRIAYPQRWRTLFRLGVPVAGNHLDGVLARLVDTSIRDLLSADSSMFEYRFPLVAKAPVRNREAEHTSASHSLWLAVREAKQGGSGGRGWNGTEPLRIAVAAPTLPDPWPLMLRQDSIEARQNVRDRLSGEQPMDRISLSYQVGSGAGESDRIELVLPAGSVHDYGPLREYVRFVTGDVIREALDGSGLAPDKVDTVLISGRGALWPGLADAVRRHFPATTSIPDLNDAESGTSMKEAVVRGAIAWQGMRAPAEPPPPPRLAVMLMPHKDIVNLEQGKTVSIDLGDNQYFRLVQVALKAPRPREDLATLRQHFYIDLASSEYRVDTYWAEDRTLVVTTDETSDGALIIRIGNRTRSYFELRADGEAASDAVRPPWPIGDAVLPPIKE</sequence>